<dbReference type="Pfam" id="PF02441">
    <property type="entry name" value="Flavoprotein"/>
    <property type="match status" value="1"/>
</dbReference>
<dbReference type="KEGG" id="ttf:THTE_2439"/>
<dbReference type="GO" id="GO:0106141">
    <property type="term" value="F:flavin prenyltransferase activity"/>
    <property type="evidence" value="ECO:0007669"/>
    <property type="project" value="UniProtKB-EC"/>
</dbReference>
<dbReference type="GO" id="GO:0016829">
    <property type="term" value="F:lyase activity"/>
    <property type="evidence" value="ECO:0007669"/>
    <property type="project" value="UniProtKB-KW"/>
</dbReference>
<feature type="binding site" evidence="5">
    <location>
        <position position="211"/>
    </location>
    <ligand>
        <name>dimethylallyl phosphate</name>
        <dbReference type="ChEBI" id="CHEBI:88052"/>
    </ligand>
</feature>
<evidence type="ECO:0000313" key="8">
    <source>
        <dbReference type="Proteomes" id="UP000215086"/>
    </source>
</evidence>
<dbReference type="Proteomes" id="UP000215086">
    <property type="component" value="Chromosome"/>
</dbReference>
<keyword evidence="8" id="KW-1185">Reference proteome</keyword>
<feature type="binding site" evidence="5">
    <location>
        <begin position="130"/>
        <end position="133"/>
    </location>
    <ligand>
        <name>FMN</name>
        <dbReference type="ChEBI" id="CHEBI:58210"/>
    </ligand>
</feature>
<evidence type="ECO:0000259" key="6">
    <source>
        <dbReference type="Pfam" id="PF02441"/>
    </source>
</evidence>
<dbReference type="InterPro" id="IPR036551">
    <property type="entry name" value="Flavin_trans-like"/>
</dbReference>
<name>A0A286RGF2_9BACT</name>
<evidence type="ECO:0000313" key="7">
    <source>
        <dbReference type="EMBL" id="ASV75041.1"/>
    </source>
</evidence>
<evidence type="ECO:0000256" key="4">
    <source>
        <dbReference type="ARBA" id="ARBA00022679"/>
    </source>
</evidence>
<dbReference type="InterPro" id="IPR004507">
    <property type="entry name" value="UbiX-like"/>
</dbReference>
<evidence type="ECO:0000256" key="2">
    <source>
        <dbReference type="ARBA" id="ARBA00022630"/>
    </source>
</evidence>
<feature type="binding site" evidence="5">
    <location>
        <position position="165"/>
    </location>
    <ligand>
        <name>FMN</name>
        <dbReference type="ChEBI" id="CHEBI:58210"/>
    </ligand>
</feature>
<keyword evidence="4 5" id="KW-0808">Transferase</keyword>
<feature type="binding site" evidence="5">
    <location>
        <begin position="11"/>
        <end position="13"/>
    </location>
    <ligand>
        <name>FMN</name>
        <dbReference type="ChEBI" id="CHEBI:58210"/>
    </ligand>
</feature>
<keyword evidence="7" id="KW-0456">Lyase</keyword>
<comment type="catalytic activity">
    <reaction evidence="5">
        <text>dimethylallyl phosphate + FMNH2 = prenylated FMNH2 + phosphate</text>
        <dbReference type="Rhea" id="RHEA:37743"/>
        <dbReference type="ChEBI" id="CHEBI:43474"/>
        <dbReference type="ChEBI" id="CHEBI:57618"/>
        <dbReference type="ChEBI" id="CHEBI:87467"/>
        <dbReference type="ChEBI" id="CHEBI:88052"/>
        <dbReference type="EC" id="2.5.1.129"/>
    </reaction>
</comment>
<dbReference type="EC" id="2.5.1.129" evidence="5"/>
<keyword evidence="1 5" id="KW-0637">Prenyltransferase</keyword>
<feature type="binding site" evidence="5">
    <location>
        <position position="195"/>
    </location>
    <ligand>
        <name>dimethylallyl phosphate</name>
        <dbReference type="ChEBI" id="CHEBI:88052"/>
    </ligand>
</feature>
<keyword evidence="3 5" id="KW-0288">FMN</keyword>
<feature type="domain" description="Flavoprotein" evidence="6">
    <location>
        <begin position="4"/>
        <end position="216"/>
    </location>
</feature>
<comment type="similarity">
    <text evidence="5">Belongs to the UbiX/PAD1 family.</text>
</comment>
<dbReference type="InterPro" id="IPR003382">
    <property type="entry name" value="Flavoprotein"/>
</dbReference>
<gene>
    <name evidence="5" type="primary">ubiX</name>
    <name evidence="7" type="ORF">THTE_2439</name>
</gene>
<dbReference type="OrthoDB" id="9781577at2"/>
<evidence type="ECO:0000256" key="1">
    <source>
        <dbReference type="ARBA" id="ARBA00022602"/>
    </source>
</evidence>
<evidence type="ECO:0000256" key="5">
    <source>
        <dbReference type="HAMAP-Rule" id="MF_01984"/>
    </source>
</evidence>
<dbReference type="Gene3D" id="3.40.50.1950">
    <property type="entry name" value="Flavin prenyltransferase-like"/>
    <property type="match status" value="1"/>
</dbReference>
<dbReference type="HAMAP" id="MF_01984">
    <property type="entry name" value="ubiX_pad"/>
    <property type="match status" value="1"/>
</dbReference>
<dbReference type="EMBL" id="CP018477">
    <property type="protein sequence ID" value="ASV75041.1"/>
    <property type="molecule type" value="Genomic_DNA"/>
</dbReference>
<keyword evidence="2 5" id="KW-0285">Flavoprotein</keyword>
<protein>
    <recommendedName>
        <fullName evidence="5">Flavin prenyltransferase UbiX</fullName>
        <ecNumber evidence="5">2.5.1.129</ecNumber>
    </recommendedName>
</protein>
<dbReference type="AlphaFoldDB" id="A0A286RGF2"/>
<dbReference type="NCBIfam" id="TIGR00421">
    <property type="entry name" value="ubiX_pad"/>
    <property type="match status" value="1"/>
</dbReference>
<feature type="binding site" evidence="5">
    <location>
        <position position="37"/>
    </location>
    <ligand>
        <name>FMN</name>
        <dbReference type="ChEBI" id="CHEBI:58210"/>
    </ligand>
</feature>
<reference evidence="7 8" key="1">
    <citation type="journal article" name="Front. Microbiol.">
        <title>Sugar Metabolism of the First Thermophilic Planctomycete Thermogutta terrifontis: Comparative Genomic and Transcriptomic Approaches.</title>
        <authorList>
            <person name="Elcheninov A.G."/>
            <person name="Menzel P."/>
            <person name="Gudbergsdottir S.R."/>
            <person name="Slesarev A.I."/>
            <person name="Kadnikov V.V."/>
            <person name="Krogh A."/>
            <person name="Bonch-Osmolovskaya E.A."/>
            <person name="Peng X."/>
            <person name="Kublanov I.V."/>
        </authorList>
    </citation>
    <scope>NUCLEOTIDE SEQUENCE [LARGE SCALE GENOMIC DNA]</scope>
    <source>
        <strain evidence="7 8">R1</strain>
    </source>
</reference>
<organism evidence="7 8">
    <name type="scientific">Thermogutta terrifontis</name>
    <dbReference type="NCBI Taxonomy" id="1331910"/>
    <lineage>
        <taxon>Bacteria</taxon>
        <taxon>Pseudomonadati</taxon>
        <taxon>Planctomycetota</taxon>
        <taxon>Planctomycetia</taxon>
        <taxon>Pirellulales</taxon>
        <taxon>Thermoguttaceae</taxon>
        <taxon>Thermogutta</taxon>
    </lineage>
</organism>
<sequence>MKRQIVVAITGASGVTYAVRLIEVLLAAACDVHLTISRAGRTVLKEELDLSVDLENFAPGMLLLDNAERAEDPKLKVMRAIAGITGESSHVLATPVGEPGQLTYYHYKRLTAPIASGSFPTHGMVICPCSMSTLSTIVHGGGTNLIHRAAEVHLKERRKLILVPRETPLSLIHLRNMALAAEAGAVVLPAMPAFYHGVVTVRDLVDFIVARIIDQLGIENELIRRWGT</sequence>
<evidence type="ECO:0000256" key="3">
    <source>
        <dbReference type="ARBA" id="ARBA00022643"/>
    </source>
</evidence>
<proteinExistence type="inferred from homology"/>
<dbReference type="SUPFAM" id="SSF52507">
    <property type="entry name" value="Homo-oligomeric flavin-containing Cys decarboxylases, HFCD"/>
    <property type="match status" value="1"/>
</dbReference>
<comment type="caution">
    <text evidence="5">Lacks conserved residue(s) required for the propagation of feature annotation.</text>
</comment>
<comment type="function">
    <text evidence="5">Flavin prenyltransferase that catalyzes the synthesis of the prenylated FMN cofactor (prenyl-FMN) for 4-hydroxy-3-polyprenylbenzoic acid decarboxylase UbiD. The prenyltransferase is metal-independent and links a dimethylallyl moiety from dimethylallyl monophosphate (DMAP) to the flavin N5 and C6 atoms of FMN.</text>
</comment>
<dbReference type="RefSeq" id="WP_095415215.1">
    <property type="nucleotide sequence ID" value="NZ_CP018477.1"/>
</dbReference>
<accession>A0A286RGF2</accession>